<dbReference type="EMBL" id="HBJA01101204">
    <property type="protein sequence ID" value="CAE0823665.1"/>
    <property type="molecule type" value="Transcribed_RNA"/>
</dbReference>
<proteinExistence type="predicted"/>
<sequence length="132" mass="13891">MMFHTHSLLHKAASLACQMTLVLHKRNLHAPHLTAAPHVCAMHTALSCSDVASPVPSDLSCSVPPTHSASIPHRCPPHDRPLPARPSSMVLASSSHLHVVVSLCPSPGLSPSLVCPHQTGAASHITPSRDNP</sequence>
<protein>
    <submittedName>
        <fullName evidence="1">Uncharacterized protein</fullName>
    </submittedName>
</protein>
<gene>
    <name evidence="1" type="ORF">EGYM00163_LOCUS34868</name>
</gene>
<accession>A0A7S4G313</accession>
<organism evidence="1">
    <name type="scientific">Eutreptiella gymnastica</name>
    <dbReference type="NCBI Taxonomy" id="73025"/>
    <lineage>
        <taxon>Eukaryota</taxon>
        <taxon>Discoba</taxon>
        <taxon>Euglenozoa</taxon>
        <taxon>Euglenida</taxon>
        <taxon>Spirocuta</taxon>
        <taxon>Euglenophyceae</taxon>
        <taxon>Eutreptiales</taxon>
        <taxon>Eutreptiaceae</taxon>
        <taxon>Eutreptiella</taxon>
    </lineage>
</organism>
<evidence type="ECO:0000313" key="1">
    <source>
        <dbReference type="EMBL" id="CAE0823665.1"/>
    </source>
</evidence>
<dbReference type="AlphaFoldDB" id="A0A7S4G313"/>
<name>A0A7S4G313_9EUGL</name>
<reference evidence="1" key="1">
    <citation type="submission" date="2021-01" db="EMBL/GenBank/DDBJ databases">
        <authorList>
            <person name="Corre E."/>
            <person name="Pelletier E."/>
            <person name="Niang G."/>
            <person name="Scheremetjew M."/>
            <person name="Finn R."/>
            <person name="Kale V."/>
            <person name="Holt S."/>
            <person name="Cochrane G."/>
            <person name="Meng A."/>
            <person name="Brown T."/>
            <person name="Cohen L."/>
        </authorList>
    </citation>
    <scope>NUCLEOTIDE SEQUENCE</scope>
    <source>
        <strain evidence="1">CCMP1594</strain>
    </source>
</reference>